<evidence type="ECO:0000256" key="1">
    <source>
        <dbReference type="SAM" id="Phobius"/>
    </source>
</evidence>
<proteinExistence type="predicted"/>
<feature type="transmembrane region" description="Helical" evidence="1">
    <location>
        <begin position="114"/>
        <end position="132"/>
    </location>
</feature>
<dbReference type="PANTHER" id="PTHR41309">
    <property type="entry name" value="MEMBRANE PROTEIN-RELATED"/>
    <property type="match status" value="1"/>
</dbReference>
<feature type="transmembrane region" description="Helical" evidence="1">
    <location>
        <begin position="178"/>
        <end position="201"/>
    </location>
</feature>
<keyword evidence="1" id="KW-0812">Transmembrane</keyword>
<feature type="transmembrane region" description="Helical" evidence="1">
    <location>
        <begin position="40"/>
        <end position="58"/>
    </location>
</feature>
<name>A0A2X2YAX9_CLOPF</name>
<evidence type="ECO:0000313" key="3">
    <source>
        <dbReference type="Proteomes" id="UP000249986"/>
    </source>
</evidence>
<sequence>MKELIKLDFFIQKKYIKSLLIMFLFLIVIFSVNGKIENSLYSLGLFVVFYLVIVPIELEKRNKFNLCLNSIPIRKRDYIMAKYISSILYLVIVNILITLICLIISLILRNTNEINFSMVLMFVAFESMYVAVIQPLYIFMNYKYYRIINIITVIISITLGEVLFNILKKGIELTNNNISVILLILGIISIIISFFITLFFYKRSEVK</sequence>
<dbReference type="AlphaFoldDB" id="A0A2X2YAX9"/>
<keyword evidence="1" id="KW-0472">Membrane</keyword>
<dbReference type="RefSeq" id="WP_003450088.1">
    <property type="nucleotide sequence ID" value="NZ_CATNYD010000001.1"/>
</dbReference>
<gene>
    <name evidence="2" type="ORF">NCTC10719_02372</name>
</gene>
<feature type="transmembrane region" description="Helical" evidence="1">
    <location>
        <begin position="79"/>
        <end position="108"/>
    </location>
</feature>
<feature type="transmembrane region" description="Helical" evidence="1">
    <location>
        <begin position="15"/>
        <end position="34"/>
    </location>
</feature>
<keyword evidence="1" id="KW-1133">Transmembrane helix</keyword>
<dbReference type="PANTHER" id="PTHR41309:SF2">
    <property type="entry name" value="MEMBRANE PROTEIN"/>
    <property type="match status" value="1"/>
</dbReference>
<evidence type="ECO:0000313" key="2">
    <source>
        <dbReference type="EMBL" id="SQB60717.1"/>
    </source>
</evidence>
<dbReference type="InterPro" id="IPR025699">
    <property type="entry name" value="ABC2_memb-like"/>
</dbReference>
<feature type="transmembrane region" description="Helical" evidence="1">
    <location>
        <begin position="144"/>
        <end position="166"/>
    </location>
</feature>
<evidence type="ECO:0008006" key="4">
    <source>
        <dbReference type="Google" id="ProtNLM"/>
    </source>
</evidence>
<organism evidence="2 3">
    <name type="scientific">Clostridium perfringens</name>
    <dbReference type="NCBI Taxonomy" id="1502"/>
    <lineage>
        <taxon>Bacteria</taxon>
        <taxon>Bacillati</taxon>
        <taxon>Bacillota</taxon>
        <taxon>Clostridia</taxon>
        <taxon>Eubacteriales</taxon>
        <taxon>Clostridiaceae</taxon>
        <taxon>Clostridium</taxon>
    </lineage>
</organism>
<dbReference type="Proteomes" id="UP000249986">
    <property type="component" value="Unassembled WGS sequence"/>
</dbReference>
<accession>A0A2X2YAX9</accession>
<dbReference type="EMBL" id="UAWG01000019">
    <property type="protein sequence ID" value="SQB60717.1"/>
    <property type="molecule type" value="Genomic_DNA"/>
</dbReference>
<reference evidence="2 3" key="1">
    <citation type="submission" date="2018-06" db="EMBL/GenBank/DDBJ databases">
        <authorList>
            <consortium name="Pathogen Informatics"/>
            <person name="Doyle S."/>
        </authorList>
    </citation>
    <scope>NUCLEOTIDE SEQUENCE [LARGE SCALE GENOMIC DNA]</scope>
    <source>
        <strain evidence="2 3">NCTC10719</strain>
    </source>
</reference>
<protein>
    <recommendedName>
        <fullName evidence="4">ABC-2 transporter permease</fullName>
    </recommendedName>
</protein>
<dbReference type="Pfam" id="PF13346">
    <property type="entry name" value="ABC2_membrane_5"/>
    <property type="match status" value="1"/>
</dbReference>